<dbReference type="Proteomes" id="UP000219327">
    <property type="component" value="Unassembled WGS sequence"/>
</dbReference>
<sequence>MDQATISIFAHVIRMGRGQGLHDRPCQKVVNLRQNKNYTLLVDHNEKFPKLMGIMMRGNAAVLENKAAEVADLRLAQTRVQMGAKYNGRHGALRSDPPVPNNSTARGSNRRWLVITPRRIVTWDNHKLVHLQ</sequence>
<comment type="caution">
    <text evidence="1">The sequence shown here is derived from an EMBL/GenBank/DDBJ whole genome shotgun (WGS) entry which is preliminary data.</text>
</comment>
<dbReference type="InterPro" id="IPR012349">
    <property type="entry name" value="Split_barrel_FMN-bd"/>
</dbReference>
<dbReference type="AlphaFoldDB" id="A0A2A5WWE5"/>
<evidence type="ECO:0000313" key="1">
    <source>
        <dbReference type="EMBL" id="PDH40855.1"/>
    </source>
</evidence>
<dbReference type="EMBL" id="NTKD01000008">
    <property type="protein sequence ID" value="PDH40855.1"/>
    <property type="molecule type" value="Genomic_DNA"/>
</dbReference>
<organism evidence="1 2">
    <name type="scientific">OM182 bacterium MED-G24</name>
    <dbReference type="NCBI Taxonomy" id="1986255"/>
    <lineage>
        <taxon>Bacteria</taxon>
        <taxon>Pseudomonadati</taxon>
        <taxon>Pseudomonadota</taxon>
        <taxon>Gammaproteobacteria</taxon>
        <taxon>OMG group</taxon>
        <taxon>OM182 clade</taxon>
    </lineage>
</organism>
<name>A0A2A5WWE5_9GAMM</name>
<dbReference type="SUPFAM" id="SSF50475">
    <property type="entry name" value="FMN-binding split barrel"/>
    <property type="match status" value="1"/>
</dbReference>
<dbReference type="Gene3D" id="2.30.110.10">
    <property type="entry name" value="Electron Transport, Fmn-binding Protein, Chain A"/>
    <property type="match status" value="1"/>
</dbReference>
<evidence type="ECO:0000313" key="2">
    <source>
        <dbReference type="Proteomes" id="UP000219327"/>
    </source>
</evidence>
<proteinExistence type="predicted"/>
<gene>
    <name evidence="1" type="ORF">CNE99_02870</name>
</gene>
<accession>A0A2A5WWE5</accession>
<reference evidence="1 2" key="1">
    <citation type="submission" date="2017-08" db="EMBL/GenBank/DDBJ databases">
        <title>Fine stratification of microbial communities through a metagenomic profile of the photic zone.</title>
        <authorList>
            <person name="Haro-Moreno J.M."/>
            <person name="Lopez-Perez M."/>
            <person name="De La Torre J."/>
            <person name="Picazo A."/>
            <person name="Camacho A."/>
            <person name="Rodriguez-Valera F."/>
        </authorList>
    </citation>
    <scope>NUCLEOTIDE SEQUENCE [LARGE SCALE GENOMIC DNA]</scope>
    <source>
        <strain evidence="1">MED-G24</strain>
    </source>
</reference>
<protein>
    <submittedName>
        <fullName evidence="1">Uncharacterized protein</fullName>
    </submittedName>
</protein>